<evidence type="ECO:0000313" key="14">
    <source>
        <dbReference type="EMBL" id="OXA57368.1"/>
    </source>
</evidence>
<dbReference type="Pfam" id="PF02737">
    <property type="entry name" value="3HCDH_N"/>
    <property type="match status" value="1"/>
</dbReference>
<dbReference type="InterPro" id="IPR006180">
    <property type="entry name" value="3-OHacyl-CoA_DH_CS"/>
</dbReference>
<evidence type="ECO:0000256" key="1">
    <source>
        <dbReference type="ARBA" id="ARBA00004305"/>
    </source>
</evidence>
<evidence type="ECO:0000256" key="4">
    <source>
        <dbReference type="ARBA" id="ARBA00013000"/>
    </source>
</evidence>
<comment type="caution">
    <text evidence="14">The sequence shown here is derived from an EMBL/GenBank/DDBJ whole genome shotgun (WGS) entry which is preliminary data.</text>
</comment>
<dbReference type="PIRSF" id="PIRSF000105">
    <property type="entry name" value="HCDH"/>
    <property type="match status" value="1"/>
</dbReference>
<dbReference type="InterPro" id="IPR013328">
    <property type="entry name" value="6PGD_dom2"/>
</dbReference>
<feature type="domain" description="3-hydroxyacyl-CoA dehydrogenase NAD binding" evidence="13">
    <location>
        <begin position="25"/>
        <end position="209"/>
    </location>
</feature>
<keyword evidence="6" id="KW-0560">Oxidoreductase</keyword>
<dbReference type="InterPro" id="IPR006176">
    <property type="entry name" value="3-OHacyl-CoA_DH_NAD-bd"/>
</dbReference>
<keyword evidence="8" id="KW-0443">Lipid metabolism</keyword>
<proteinExistence type="inferred from homology"/>
<sequence length="313" mass="34075">MLNMSKTTPLLQTLRSFSGYRSISNVSIIGGGLMGSGIAQVAAAAGNDVNVIEVNDKALEKSKAIITKSLERVAKNKFKDDPSKAASYAPSILKKISFTQDLGVVKGSGLVLEAIVENLVAKQKLFKEVELLTTDTTILASNTSSIQIKDIALHSNRKDKFAGLHFFNPVPMMKLLEVISTQETSQDTYRKLMNWGQSIGKVCVTCKDTPGFIVNRLLVPYLVQGVLMYERGDASTTDIDIAMKLGAGYPMGPFELADYVGLDVILFILQGWVKNHPDNASFVVPKTLEKLVQEGKLGVKSGSGFYNYDKKGK</sequence>
<gene>
    <name evidence="14" type="ORF">Fcan01_07582</name>
</gene>
<dbReference type="Gene3D" id="1.10.1040.10">
    <property type="entry name" value="N-(1-d-carboxylethyl)-l-norvaline Dehydrogenase, domain 2"/>
    <property type="match status" value="1"/>
</dbReference>
<evidence type="ECO:0000256" key="10">
    <source>
        <dbReference type="ARBA" id="ARBA00049556"/>
    </source>
</evidence>
<dbReference type="InterPro" id="IPR052242">
    <property type="entry name" value="Mito_3-hydroxyacyl-CoA_DH"/>
</dbReference>
<dbReference type="SUPFAM" id="SSF48179">
    <property type="entry name" value="6-phosphogluconate dehydrogenase C-terminal domain-like"/>
    <property type="match status" value="1"/>
</dbReference>
<evidence type="ECO:0000256" key="9">
    <source>
        <dbReference type="ARBA" id="ARBA00023128"/>
    </source>
</evidence>
<dbReference type="PANTHER" id="PTHR43561:SF3">
    <property type="entry name" value="HYDROXYACYL-COENZYME A DEHYDROGENASE, MITOCHONDRIAL"/>
    <property type="match status" value="1"/>
</dbReference>
<comment type="similarity">
    <text evidence="3">Belongs to the 3-hydroxyacyl-CoA dehydrogenase family.</text>
</comment>
<dbReference type="OrthoDB" id="5958943at2759"/>
<keyword evidence="15" id="KW-1185">Reference proteome</keyword>
<comment type="subcellular location">
    <subcellularLocation>
        <location evidence="1">Mitochondrion matrix</location>
    </subcellularLocation>
</comment>
<reference evidence="14 15" key="1">
    <citation type="submission" date="2015-12" db="EMBL/GenBank/DDBJ databases">
        <title>The genome of Folsomia candida.</title>
        <authorList>
            <person name="Faddeeva A."/>
            <person name="Derks M.F."/>
            <person name="Anvar Y."/>
            <person name="Smit S."/>
            <person name="Van Straalen N."/>
            <person name="Roelofs D."/>
        </authorList>
    </citation>
    <scope>NUCLEOTIDE SEQUENCE [LARGE SCALE GENOMIC DNA]</scope>
    <source>
        <strain evidence="14 15">VU population</strain>
        <tissue evidence="14">Whole body</tissue>
    </source>
</reference>
<organism evidence="14 15">
    <name type="scientific">Folsomia candida</name>
    <name type="common">Springtail</name>
    <dbReference type="NCBI Taxonomy" id="158441"/>
    <lineage>
        <taxon>Eukaryota</taxon>
        <taxon>Metazoa</taxon>
        <taxon>Ecdysozoa</taxon>
        <taxon>Arthropoda</taxon>
        <taxon>Hexapoda</taxon>
        <taxon>Collembola</taxon>
        <taxon>Entomobryomorpha</taxon>
        <taxon>Isotomoidea</taxon>
        <taxon>Isotomidae</taxon>
        <taxon>Proisotominae</taxon>
        <taxon>Folsomia</taxon>
    </lineage>
</organism>
<evidence type="ECO:0000256" key="2">
    <source>
        <dbReference type="ARBA" id="ARBA00005005"/>
    </source>
</evidence>
<dbReference type="FunFam" id="3.40.50.720:FF:000009">
    <property type="entry name" value="Fatty oxidation complex, alpha subunit"/>
    <property type="match status" value="1"/>
</dbReference>
<evidence type="ECO:0000256" key="5">
    <source>
        <dbReference type="ARBA" id="ARBA00022832"/>
    </source>
</evidence>
<protein>
    <recommendedName>
        <fullName evidence="4">3-hydroxyacyl-CoA dehydrogenase</fullName>
        <ecNumber evidence="4">1.1.1.35</ecNumber>
    </recommendedName>
</protein>
<dbReference type="PANTHER" id="PTHR43561">
    <property type="match status" value="1"/>
</dbReference>
<evidence type="ECO:0000256" key="11">
    <source>
        <dbReference type="PIRSR" id="PIRSR000105-1"/>
    </source>
</evidence>
<dbReference type="STRING" id="158441.A0A226EJI9"/>
<keyword evidence="7" id="KW-0520">NAD</keyword>
<dbReference type="EC" id="1.1.1.35" evidence="4"/>
<dbReference type="GO" id="GO:0005759">
    <property type="term" value="C:mitochondrial matrix"/>
    <property type="evidence" value="ECO:0007669"/>
    <property type="project" value="UniProtKB-SubCell"/>
</dbReference>
<dbReference type="Pfam" id="PF00725">
    <property type="entry name" value="3HCDH"/>
    <property type="match status" value="1"/>
</dbReference>
<evidence type="ECO:0000259" key="13">
    <source>
        <dbReference type="Pfam" id="PF02737"/>
    </source>
</evidence>
<name>A0A226EJI9_FOLCA</name>
<dbReference type="AlphaFoldDB" id="A0A226EJI9"/>
<feature type="site" description="Important for catalytic activity" evidence="11">
    <location>
        <position position="165"/>
    </location>
</feature>
<keyword evidence="5" id="KW-0276">Fatty acid metabolism</keyword>
<evidence type="ECO:0000256" key="3">
    <source>
        <dbReference type="ARBA" id="ARBA00009463"/>
    </source>
</evidence>
<dbReference type="InterPro" id="IPR006108">
    <property type="entry name" value="3HC_DH_C"/>
</dbReference>
<dbReference type="Proteomes" id="UP000198287">
    <property type="component" value="Unassembled WGS sequence"/>
</dbReference>
<evidence type="ECO:0000256" key="8">
    <source>
        <dbReference type="ARBA" id="ARBA00023098"/>
    </source>
</evidence>
<dbReference type="SUPFAM" id="SSF51735">
    <property type="entry name" value="NAD(P)-binding Rossmann-fold domains"/>
    <property type="match status" value="1"/>
</dbReference>
<dbReference type="EMBL" id="LNIX01000003">
    <property type="protein sequence ID" value="OXA57368.1"/>
    <property type="molecule type" value="Genomic_DNA"/>
</dbReference>
<feature type="domain" description="3-hydroxyacyl-CoA dehydrogenase C-terminal" evidence="12">
    <location>
        <begin position="211"/>
        <end position="308"/>
    </location>
</feature>
<dbReference type="InterPro" id="IPR036291">
    <property type="entry name" value="NAD(P)-bd_dom_sf"/>
</dbReference>
<evidence type="ECO:0000313" key="15">
    <source>
        <dbReference type="Proteomes" id="UP000198287"/>
    </source>
</evidence>
<dbReference type="Gene3D" id="3.40.50.720">
    <property type="entry name" value="NAD(P)-binding Rossmann-like Domain"/>
    <property type="match status" value="1"/>
</dbReference>
<evidence type="ECO:0000256" key="7">
    <source>
        <dbReference type="ARBA" id="ARBA00023027"/>
    </source>
</evidence>
<evidence type="ECO:0000256" key="6">
    <source>
        <dbReference type="ARBA" id="ARBA00023002"/>
    </source>
</evidence>
<accession>A0A226EJI9</accession>
<dbReference type="InterPro" id="IPR008927">
    <property type="entry name" value="6-PGluconate_DH-like_C_sf"/>
</dbReference>
<dbReference type="GO" id="GO:0006635">
    <property type="term" value="P:fatty acid beta-oxidation"/>
    <property type="evidence" value="ECO:0007669"/>
    <property type="project" value="TreeGrafter"/>
</dbReference>
<keyword evidence="9" id="KW-0496">Mitochondrion</keyword>
<evidence type="ECO:0000259" key="12">
    <source>
        <dbReference type="Pfam" id="PF00725"/>
    </source>
</evidence>
<comment type="catalytic activity">
    <reaction evidence="10">
        <text>a (3S)-3-hydroxyacyl-CoA + NAD(+) = a 3-oxoacyl-CoA + NADH + H(+)</text>
        <dbReference type="Rhea" id="RHEA:22432"/>
        <dbReference type="ChEBI" id="CHEBI:15378"/>
        <dbReference type="ChEBI" id="CHEBI:57318"/>
        <dbReference type="ChEBI" id="CHEBI:57540"/>
        <dbReference type="ChEBI" id="CHEBI:57945"/>
        <dbReference type="ChEBI" id="CHEBI:90726"/>
        <dbReference type="EC" id="1.1.1.35"/>
    </reaction>
</comment>
<dbReference type="GO" id="GO:0070403">
    <property type="term" value="F:NAD+ binding"/>
    <property type="evidence" value="ECO:0007669"/>
    <property type="project" value="InterPro"/>
</dbReference>
<dbReference type="OMA" id="AMKGGCG"/>
<dbReference type="PROSITE" id="PS00067">
    <property type="entry name" value="3HCDH"/>
    <property type="match status" value="1"/>
</dbReference>
<dbReference type="GO" id="GO:0003857">
    <property type="term" value="F:(3S)-3-hydroxyacyl-CoA dehydrogenase (NAD+) activity"/>
    <property type="evidence" value="ECO:0007669"/>
    <property type="project" value="UniProtKB-EC"/>
</dbReference>
<dbReference type="InterPro" id="IPR022694">
    <property type="entry name" value="3-OHacyl-CoA_DH"/>
</dbReference>
<comment type="pathway">
    <text evidence="2">Lipid metabolism; fatty acid beta-oxidation.</text>
</comment>